<dbReference type="AlphaFoldDB" id="A0A510JGP1"/>
<accession>A0A510JGP1</accession>
<dbReference type="KEGG" id="lgo:JCM16774_2055"/>
<protein>
    <submittedName>
        <fullName evidence="1">Uncharacterized protein</fullName>
    </submittedName>
</protein>
<proteinExistence type="predicted"/>
<evidence type="ECO:0000313" key="2">
    <source>
        <dbReference type="Proteomes" id="UP000321606"/>
    </source>
</evidence>
<dbReference type="Proteomes" id="UP000321606">
    <property type="component" value="Chromosome"/>
</dbReference>
<organism evidence="1 2">
    <name type="scientific">Pseudoleptotrichia goodfellowii</name>
    <dbReference type="NCBI Taxonomy" id="157692"/>
    <lineage>
        <taxon>Bacteria</taxon>
        <taxon>Fusobacteriati</taxon>
        <taxon>Fusobacteriota</taxon>
        <taxon>Fusobacteriia</taxon>
        <taxon>Fusobacteriales</taxon>
        <taxon>Leptotrichiaceae</taxon>
        <taxon>Pseudoleptotrichia</taxon>
    </lineage>
</organism>
<name>A0A510JGP1_9FUSO</name>
<evidence type="ECO:0000313" key="1">
    <source>
        <dbReference type="EMBL" id="BBM37103.1"/>
    </source>
</evidence>
<reference evidence="1 2" key="1">
    <citation type="submission" date="2019-07" db="EMBL/GenBank/DDBJ databases">
        <title>Complete Genome Sequence of Leptotrichia goodfellowii Strain JCM 16774.</title>
        <authorList>
            <person name="Watanabe S."/>
            <person name="Cui L."/>
        </authorList>
    </citation>
    <scope>NUCLEOTIDE SEQUENCE [LARGE SCALE GENOMIC DNA]</scope>
    <source>
        <strain evidence="1 2">JCM16774</strain>
    </source>
</reference>
<dbReference type="EMBL" id="AP019822">
    <property type="protein sequence ID" value="BBM37103.1"/>
    <property type="molecule type" value="Genomic_DNA"/>
</dbReference>
<sequence length="56" mass="6873">MYYGTKKQEKFLNKILLRKIVFKIILSKKTFAYTYKKCYNKFSKKFIIYIGGNKYE</sequence>
<gene>
    <name evidence="1" type="ORF">JCM16774_2055</name>
</gene>